<dbReference type="AlphaFoldDB" id="A0A517TZS0"/>
<dbReference type="EMBL" id="CP036339">
    <property type="protein sequence ID" value="QDT75723.1"/>
    <property type="molecule type" value="Genomic_DNA"/>
</dbReference>
<dbReference type="Pfam" id="PF13340">
    <property type="entry name" value="DUF4096"/>
    <property type="match status" value="1"/>
</dbReference>
<feature type="domain" description="Insertion element IS402-like" evidence="1">
    <location>
        <begin position="13"/>
        <end position="87"/>
    </location>
</feature>
<evidence type="ECO:0000313" key="3">
    <source>
        <dbReference type="EMBL" id="QDT73862.1"/>
    </source>
</evidence>
<dbReference type="KEGG" id="llh:I41_19700"/>
<dbReference type="KEGG" id="llh:I41_49650"/>
<dbReference type="Proteomes" id="UP000317909">
    <property type="component" value="Chromosome"/>
</dbReference>
<evidence type="ECO:0000313" key="5">
    <source>
        <dbReference type="Proteomes" id="UP000317909"/>
    </source>
</evidence>
<keyword evidence="5" id="KW-1185">Reference proteome</keyword>
<evidence type="ECO:0000259" key="1">
    <source>
        <dbReference type="Pfam" id="PF13340"/>
    </source>
</evidence>
<dbReference type="EMBL" id="CP036339">
    <property type="protein sequence ID" value="QDT72787.1"/>
    <property type="molecule type" value="Genomic_DNA"/>
</dbReference>
<dbReference type="InterPro" id="IPR025161">
    <property type="entry name" value="IS402-like_dom"/>
</dbReference>
<dbReference type="KEGG" id="llh:I41_30530"/>
<dbReference type="PANTHER" id="PTHR46637">
    <property type="entry name" value="TIS1421-TRANSPOSASE PROTEIN A"/>
    <property type="match status" value="1"/>
</dbReference>
<evidence type="ECO:0000313" key="2">
    <source>
        <dbReference type="EMBL" id="QDT72787.1"/>
    </source>
</evidence>
<organism evidence="3 5">
    <name type="scientific">Lacipirellula limnantheis</name>
    <dbReference type="NCBI Taxonomy" id="2528024"/>
    <lineage>
        <taxon>Bacteria</taxon>
        <taxon>Pseudomonadati</taxon>
        <taxon>Planctomycetota</taxon>
        <taxon>Planctomycetia</taxon>
        <taxon>Pirellulales</taxon>
        <taxon>Lacipirellulaceae</taxon>
        <taxon>Lacipirellula</taxon>
    </lineage>
</organism>
<dbReference type="PANTHER" id="PTHR46637:SF1">
    <property type="entry name" value="BLL5188 PROTEIN"/>
    <property type="match status" value="1"/>
</dbReference>
<dbReference type="EMBL" id="CP036339">
    <property type="protein sequence ID" value="QDT73862.1"/>
    <property type="molecule type" value="Genomic_DNA"/>
</dbReference>
<dbReference type="InterPro" id="IPR052909">
    <property type="entry name" value="Transposase_6_like"/>
</dbReference>
<protein>
    <recommendedName>
        <fullName evidence="1">Insertion element IS402-like domain-containing protein</fullName>
    </recommendedName>
</protein>
<gene>
    <name evidence="2" type="ORF">I41_19700</name>
    <name evidence="3" type="ORF">I41_30530</name>
    <name evidence="4" type="ORF">I41_49650</name>
</gene>
<proteinExistence type="predicted"/>
<evidence type="ECO:0000313" key="4">
    <source>
        <dbReference type="EMBL" id="QDT75723.1"/>
    </source>
</evidence>
<name>A0A517TZS0_9BACT</name>
<reference evidence="3 5" key="1">
    <citation type="submission" date="2019-02" db="EMBL/GenBank/DDBJ databases">
        <title>Deep-cultivation of Planctomycetes and their phenomic and genomic characterization uncovers novel biology.</title>
        <authorList>
            <person name="Wiegand S."/>
            <person name="Jogler M."/>
            <person name="Boedeker C."/>
            <person name="Pinto D."/>
            <person name="Vollmers J."/>
            <person name="Rivas-Marin E."/>
            <person name="Kohn T."/>
            <person name="Peeters S.H."/>
            <person name="Heuer A."/>
            <person name="Rast P."/>
            <person name="Oberbeckmann S."/>
            <person name="Bunk B."/>
            <person name="Jeske O."/>
            <person name="Meyerdierks A."/>
            <person name="Storesund J.E."/>
            <person name="Kallscheuer N."/>
            <person name="Luecker S."/>
            <person name="Lage O.M."/>
            <person name="Pohl T."/>
            <person name="Merkel B.J."/>
            <person name="Hornburger P."/>
            <person name="Mueller R.-W."/>
            <person name="Bruemmer F."/>
            <person name="Labrenz M."/>
            <person name="Spormann A.M."/>
            <person name="Op den Camp H."/>
            <person name="Overmann J."/>
            <person name="Amann R."/>
            <person name="Jetten M.S.M."/>
            <person name="Mascher T."/>
            <person name="Medema M.H."/>
            <person name="Devos D.P."/>
            <person name="Kaster A.-K."/>
            <person name="Ovreas L."/>
            <person name="Rohde M."/>
            <person name="Galperin M.Y."/>
            <person name="Jogler C."/>
        </authorList>
    </citation>
    <scope>NUCLEOTIDE SEQUENCE [LARGE SCALE GENOMIC DNA]</scope>
    <source>
        <strain evidence="3 5">I41</strain>
    </source>
</reference>
<sequence length="165" mass="18940">MAKTYAASYEPMLTDEQWTKLAPLFPEPVRSARGGQTPIDNRHCFEGILWMLRYGAAWKALPRGYPSASTCWRRLQDWADDDVLEEAWRVLLGELDQRGRLVWEECFADATFIPAKKGGLESGKPSAAKARSWWWWRMARAYLWGCASSRPRPTKARSSKPRSTT</sequence>
<accession>A0A517TZS0</accession>